<keyword evidence="2" id="KW-0874">Quinone</keyword>
<dbReference type="Proteomes" id="UP000298616">
    <property type="component" value="Chromosome"/>
</dbReference>
<dbReference type="EMBL" id="CP028923">
    <property type="protein sequence ID" value="QCK16361.1"/>
    <property type="molecule type" value="Genomic_DNA"/>
</dbReference>
<comment type="catalytic activity">
    <reaction evidence="2">
        <text>a quinone + NADH + 5 H(+)(in) = a quinol + NAD(+) + 4 H(+)(out)</text>
        <dbReference type="Rhea" id="RHEA:57888"/>
        <dbReference type="ChEBI" id="CHEBI:15378"/>
        <dbReference type="ChEBI" id="CHEBI:24646"/>
        <dbReference type="ChEBI" id="CHEBI:57540"/>
        <dbReference type="ChEBI" id="CHEBI:57945"/>
        <dbReference type="ChEBI" id="CHEBI:132124"/>
    </reaction>
</comment>
<evidence type="ECO:0000256" key="1">
    <source>
        <dbReference type="ARBA" id="ARBA00005698"/>
    </source>
</evidence>
<dbReference type="EC" id="7.1.1.-" evidence="2"/>
<dbReference type="PANTHER" id="PTHR33269">
    <property type="entry name" value="NADH-UBIQUINONE OXIDOREDUCTASE CHAIN 6"/>
    <property type="match status" value="1"/>
</dbReference>
<dbReference type="GO" id="GO:0048038">
    <property type="term" value="F:quinone binding"/>
    <property type="evidence" value="ECO:0007669"/>
    <property type="project" value="UniProtKB-UniRule"/>
</dbReference>
<comment type="subcellular location">
    <subcellularLocation>
        <location evidence="2">Cell membrane</location>
        <topology evidence="2">Multi-pass membrane protein</topology>
    </subcellularLocation>
</comment>
<accession>A0A4D7JL76</accession>
<feature type="transmembrane region" description="Helical" evidence="2">
    <location>
        <begin position="93"/>
        <end position="112"/>
    </location>
</feature>
<dbReference type="Gene3D" id="1.20.120.1200">
    <property type="entry name" value="NADH-ubiquinone/plastoquinone oxidoreductase chain 6, subunit NuoJ"/>
    <property type="match status" value="1"/>
</dbReference>
<dbReference type="Pfam" id="PF00499">
    <property type="entry name" value="Oxidored_q3"/>
    <property type="match status" value="1"/>
</dbReference>
<name>A0A4D7JL76_9BACT</name>
<comment type="function">
    <text evidence="2">NDH-1 shuttles electrons from NADH, via FMN and iron-sulfur (Fe-S) centers, to quinones in the respiratory chain. Couples the redox reaction to proton translocation (for every two electrons transferred, four hydrogen ions are translocated across the cytoplasmic membrane), and thus conserves the redox energy in a proton gradient.</text>
</comment>
<evidence type="ECO:0000313" key="4">
    <source>
        <dbReference type="Proteomes" id="UP000298616"/>
    </source>
</evidence>
<evidence type="ECO:0000313" key="3">
    <source>
        <dbReference type="EMBL" id="QCK16361.1"/>
    </source>
</evidence>
<feature type="transmembrane region" description="Helical" evidence="2">
    <location>
        <begin position="32"/>
        <end position="50"/>
    </location>
</feature>
<dbReference type="PANTHER" id="PTHR33269:SF17">
    <property type="entry name" value="NADH-UBIQUINONE OXIDOREDUCTASE CHAIN 6"/>
    <property type="match status" value="1"/>
</dbReference>
<keyword evidence="2" id="KW-0812">Transmembrane</keyword>
<keyword evidence="4" id="KW-1185">Reference proteome</keyword>
<evidence type="ECO:0000256" key="2">
    <source>
        <dbReference type="RuleBase" id="RU004429"/>
    </source>
</evidence>
<gene>
    <name evidence="3" type="ORF">DCC35_17275</name>
</gene>
<organism evidence="3 4">
    <name type="scientific">Mangrovivirga cuniculi</name>
    <dbReference type="NCBI Taxonomy" id="2715131"/>
    <lineage>
        <taxon>Bacteria</taxon>
        <taxon>Pseudomonadati</taxon>
        <taxon>Bacteroidota</taxon>
        <taxon>Cytophagia</taxon>
        <taxon>Cytophagales</taxon>
        <taxon>Mangrovivirgaceae</taxon>
        <taxon>Mangrovivirga</taxon>
    </lineage>
</organism>
<keyword evidence="2" id="KW-0472">Membrane</keyword>
<feature type="transmembrane region" description="Helical" evidence="2">
    <location>
        <begin position="62"/>
        <end position="81"/>
    </location>
</feature>
<dbReference type="GO" id="GO:0005886">
    <property type="term" value="C:plasma membrane"/>
    <property type="evidence" value="ECO:0007669"/>
    <property type="project" value="UniProtKB-SubCell"/>
</dbReference>
<dbReference type="InterPro" id="IPR001457">
    <property type="entry name" value="NADH_UbQ/plastoQ_OxRdtase_su6"/>
</dbReference>
<dbReference type="KEGG" id="fpf:DCC35_17275"/>
<sequence length="174" mass="18787">MPDAGTISVYSFAVITVISALFVLITRHILHAAFGLLVCLLGISGLYLLAGAEFLGVTQLLVYAGGILVLIIFGIMLTNRADGKTIKAGNHRVIPGILAGVAIFLLFTQIYSQSSFRDSLRSTENNIPLMGHPIESLGVEIMTRYLLPFELIAVILLVILIGSLFISKKENDTN</sequence>
<dbReference type="AlphaFoldDB" id="A0A4D7JL76"/>
<feature type="transmembrane region" description="Helical" evidence="2">
    <location>
        <begin position="6"/>
        <end position="25"/>
    </location>
</feature>
<keyword evidence="2" id="KW-1003">Cell membrane</keyword>
<proteinExistence type="inferred from homology"/>
<dbReference type="GO" id="GO:0008137">
    <property type="term" value="F:NADH dehydrogenase (ubiquinone) activity"/>
    <property type="evidence" value="ECO:0007669"/>
    <property type="project" value="UniProtKB-UniRule"/>
</dbReference>
<dbReference type="OrthoDB" id="981464at2"/>
<keyword evidence="2" id="KW-0520">NAD</keyword>
<keyword evidence="2" id="KW-1133">Transmembrane helix</keyword>
<feature type="transmembrane region" description="Helical" evidence="2">
    <location>
        <begin position="145"/>
        <end position="166"/>
    </location>
</feature>
<dbReference type="InterPro" id="IPR042106">
    <property type="entry name" value="Nuo/plastoQ_OxRdtase_6_NuoJ"/>
</dbReference>
<comment type="similarity">
    <text evidence="1 2">Belongs to the complex I subunit 6 family.</text>
</comment>
<dbReference type="RefSeq" id="WP_137091952.1">
    <property type="nucleotide sequence ID" value="NZ_CP028923.1"/>
</dbReference>
<reference evidence="3 4" key="1">
    <citation type="submission" date="2018-04" db="EMBL/GenBank/DDBJ databases">
        <title>Complete genome uncultured novel isolate.</title>
        <authorList>
            <person name="Merlino G."/>
        </authorList>
    </citation>
    <scope>NUCLEOTIDE SEQUENCE [LARGE SCALE GENOMIC DNA]</scope>
    <source>
        <strain evidence="4">R1DC9</strain>
    </source>
</reference>
<protein>
    <recommendedName>
        <fullName evidence="2">NADH-quinone oxidoreductase subunit J</fullName>
        <ecNumber evidence="2">7.1.1.-</ecNumber>
    </recommendedName>
</protein>